<keyword evidence="2" id="KW-0812">Transmembrane</keyword>
<gene>
    <name evidence="4" type="ORF">GCM10009717_02610</name>
</gene>
<evidence type="ECO:0000313" key="4">
    <source>
        <dbReference type="EMBL" id="GAA1939732.1"/>
    </source>
</evidence>
<feature type="domain" description="DUF2510" evidence="3">
    <location>
        <begin position="8"/>
        <end position="39"/>
    </location>
</feature>
<dbReference type="InterPro" id="IPR018929">
    <property type="entry name" value="DUF2510"/>
</dbReference>
<feature type="compositionally biased region" description="Low complexity" evidence="1">
    <location>
        <begin position="83"/>
        <end position="95"/>
    </location>
</feature>
<comment type="caution">
    <text evidence="4">The sequence shown here is derived from an EMBL/GenBank/DDBJ whole genome shotgun (WGS) entry which is preliminary data.</text>
</comment>
<accession>A0ABN2Q2M4</accession>
<keyword evidence="2" id="KW-1133">Transmembrane helix</keyword>
<organism evidence="4 5">
    <name type="scientific">Agromyces allii</name>
    <dbReference type="NCBI Taxonomy" id="393607"/>
    <lineage>
        <taxon>Bacteria</taxon>
        <taxon>Bacillati</taxon>
        <taxon>Actinomycetota</taxon>
        <taxon>Actinomycetes</taxon>
        <taxon>Micrococcales</taxon>
        <taxon>Microbacteriaceae</taxon>
        <taxon>Agromyces</taxon>
    </lineage>
</organism>
<protein>
    <recommendedName>
        <fullName evidence="3">DUF2510 domain-containing protein</fullName>
    </recommendedName>
</protein>
<evidence type="ECO:0000256" key="1">
    <source>
        <dbReference type="SAM" id="MobiDB-lite"/>
    </source>
</evidence>
<dbReference type="EMBL" id="BAAAMK010000001">
    <property type="protein sequence ID" value="GAA1939732.1"/>
    <property type="molecule type" value="Genomic_DNA"/>
</dbReference>
<keyword evidence="5" id="KW-1185">Reference proteome</keyword>
<dbReference type="Proteomes" id="UP001499954">
    <property type="component" value="Unassembled WGS sequence"/>
</dbReference>
<dbReference type="RefSeq" id="WP_170298462.1">
    <property type="nucleotide sequence ID" value="NZ_BAAAMK010000001.1"/>
</dbReference>
<proteinExistence type="predicted"/>
<evidence type="ECO:0000259" key="3">
    <source>
        <dbReference type="Pfam" id="PF10708"/>
    </source>
</evidence>
<keyword evidence="2" id="KW-0472">Membrane</keyword>
<sequence length="237" mass="23882">MPESRRVAGWYDDEADAAALRYWDGASWTPHTVARADAASAFSDDTTLAADAPPAETMSIGVTALRGAGARGGCTGGRGAAHGRGTARTRGASTTPVPVDTLVDDFSISEMTSMRAGVTPSVTPIASGPAPVATAPPSFPTAPSFPAAPSFAAEPSFSTPPSFVRMPSAPNEHTTVPLPPTGFRAASARQTTAGDPAYVPAGRPSYRRIAWIASAAVVLGAGVVVLLANLIAGVGAP</sequence>
<feature type="region of interest" description="Disordered" evidence="1">
    <location>
        <begin position="75"/>
        <end position="98"/>
    </location>
</feature>
<evidence type="ECO:0000256" key="2">
    <source>
        <dbReference type="SAM" id="Phobius"/>
    </source>
</evidence>
<name>A0ABN2Q2M4_9MICO</name>
<feature type="transmembrane region" description="Helical" evidence="2">
    <location>
        <begin position="209"/>
        <end position="232"/>
    </location>
</feature>
<reference evidence="4 5" key="1">
    <citation type="journal article" date="2019" name="Int. J. Syst. Evol. Microbiol.">
        <title>The Global Catalogue of Microorganisms (GCM) 10K type strain sequencing project: providing services to taxonomists for standard genome sequencing and annotation.</title>
        <authorList>
            <consortium name="The Broad Institute Genomics Platform"/>
            <consortium name="The Broad Institute Genome Sequencing Center for Infectious Disease"/>
            <person name="Wu L."/>
            <person name="Ma J."/>
        </authorList>
    </citation>
    <scope>NUCLEOTIDE SEQUENCE [LARGE SCALE GENOMIC DNA]</scope>
    <source>
        <strain evidence="4 5">JCM 13584</strain>
    </source>
</reference>
<dbReference type="Pfam" id="PF10708">
    <property type="entry name" value="DUF2510"/>
    <property type="match status" value="1"/>
</dbReference>
<evidence type="ECO:0000313" key="5">
    <source>
        <dbReference type="Proteomes" id="UP001499954"/>
    </source>
</evidence>